<sequence length="161" mass="17180">MRILIGASAVALLLTAQAMAAQAQAGELAGPGRFCGYSPIIDLLPGEKVTTLQGGAHAGTFRWEGPFGVLEVSGSGWGARPPGAIVRRLSKTEPARFAQRRDHGRHVVALWNGGYGAAHFSSDKRLTKAQIAAIDRVRLFQEGETPSGCDLRTVFSWDLPQ</sequence>
<organism evidence="2 3">
    <name type="scientific">Caulobacter hibisci</name>
    <dbReference type="NCBI Taxonomy" id="2035993"/>
    <lineage>
        <taxon>Bacteria</taxon>
        <taxon>Pseudomonadati</taxon>
        <taxon>Pseudomonadota</taxon>
        <taxon>Alphaproteobacteria</taxon>
        <taxon>Caulobacterales</taxon>
        <taxon>Caulobacteraceae</taxon>
        <taxon>Caulobacter</taxon>
    </lineage>
</organism>
<name>A0ABS0T2K7_9CAUL</name>
<evidence type="ECO:0000256" key="1">
    <source>
        <dbReference type="SAM" id="SignalP"/>
    </source>
</evidence>
<proteinExistence type="predicted"/>
<keyword evidence="1" id="KW-0732">Signal</keyword>
<dbReference type="RefSeq" id="WP_198577789.1">
    <property type="nucleotide sequence ID" value="NZ_JADWOX010000016.1"/>
</dbReference>
<comment type="caution">
    <text evidence="2">The sequence shown here is derived from an EMBL/GenBank/DDBJ whole genome shotgun (WGS) entry which is preliminary data.</text>
</comment>
<gene>
    <name evidence="2" type="ORF">I4Q42_19650</name>
</gene>
<evidence type="ECO:0000313" key="2">
    <source>
        <dbReference type="EMBL" id="MBI1685889.1"/>
    </source>
</evidence>
<accession>A0ABS0T2K7</accession>
<dbReference type="Proteomes" id="UP000639859">
    <property type="component" value="Unassembled WGS sequence"/>
</dbReference>
<feature type="chain" id="PRO_5045480197" evidence="1">
    <location>
        <begin position="21"/>
        <end position="161"/>
    </location>
</feature>
<dbReference type="EMBL" id="JADWOX010000016">
    <property type="protein sequence ID" value="MBI1685889.1"/>
    <property type="molecule type" value="Genomic_DNA"/>
</dbReference>
<evidence type="ECO:0000313" key="3">
    <source>
        <dbReference type="Proteomes" id="UP000639859"/>
    </source>
</evidence>
<reference evidence="2 3" key="1">
    <citation type="submission" date="2020-11" db="EMBL/GenBank/DDBJ databases">
        <title>genome sequence of strain KACC 18849.</title>
        <authorList>
            <person name="Gao J."/>
            <person name="Zhang X."/>
        </authorList>
    </citation>
    <scope>NUCLEOTIDE SEQUENCE [LARGE SCALE GENOMIC DNA]</scope>
    <source>
        <strain evidence="2 3">KACC 18849</strain>
    </source>
</reference>
<protein>
    <submittedName>
        <fullName evidence="2">Uncharacterized protein</fullName>
    </submittedName>
</protein>
<feature type="signal peptide" evidence="1">
    <location>
        <begin position="1"/>
        <end position="20"/>
    </location>
</feature>
<keyword evidence="3" id="KW-1185">Reference proteome</keyword>